<gene>
    <name evidence="3" type="primary">rebO_8</name>
    <name evidence="3" type="ORF">OXPF_35340</name>
</gene>
<dbReference type="RefSeq" id="WP_054876520.1">
    <property type="nucleotide sequence ID" value="NZ_LKET01000051.1"/>
</dbReference>
<dbReference type="OrthoDB" id="25353at2"/>
<proteinExistence type="predicted"/>
<dbReference type="AlphaFoldDB" id="A0A0P8W2N5"/>
<evidence type="ECO:0000256" key="1">
    <source>
        <dbReference type="SAM" id="MobiDB-lite"/>
    </source>
</evidence>
<evidence type="ECO:0000259" key="2">
    <source>
        <dbReference type="Pfam" id="PF01593"/>
    </source>
</evidence>
<sequence>MHSTPTNGPQPVPLPKNPTDEQRHKIIYNSLVEAGRPEDYENIVGLLRPPQDITRSISPGEFKAIKVGIIGGGLAGMAAAFELRKLGFDITVFEPITERVGGRIYTYYFDNGKKLYGELGAGRIPASHETVWHYINLFKLDTLPIISENSNSFIYVREVRVRADNKGQNVRHQIYPLFNLTVEETNTQWPELYDQVTKHYLSNLPPEVRKQLLMTLPRYDYRLEALQDISIRQAMQQYGLSLDAVNMITSVMPTVGALLDNSYAAELHSEYSLDYMNPYRISGGMLNLPLAFYNSLTSPNPSEYPGIPQDALGSVNWKGGFIVTGIFKSASNGKVAIRYMRTTVPEDIFEDFDYVLCAAPYPTLRPMDISPVFTPRKMQAIKQVYYQDAQRTLFLCRERFWERLGIYRGSSYTDEIIQMIIYPQDHALCSQSSPGCSPGEPGVLIASYNIGQDADSLGNFLPMEKYLYLRNKVEKVHGLPRWSLDFNKIVSGFKTINWSSEPYFFGAFQFFLPGQQRDFLYISTIPEYGNRVFFAGEHTSPKNGWLQGALQSGMIAAKDIAYYGIIHKYQR</sequence>
<keyword evidence="4" id="KW-1185">Reference proteome</keyword>
<dbReference type="PANTHER" id="PTHR10742:SF410">
    <property type="entry name" value="LYSINE-SPECIFIC HISTONE DEMETHYLASE 2"/>
    <property type="match status" value="1"/>
</dbReference>
<dbReference type="SUPFAM" id="SSF51905">
    <property type="entry name" value="FAD/NAD(P)-binding domain"/>
    <property type="match status" value="1"/>
</dbReference>
<dbReference type="SUPFAM" id="SSF54373">
    <property type="entry name" value="FAD-linked reductases, C-terminal domain"/>
    <property type="match status" value="1"/>
</dbReference>
<dbReference type="Proteomes" id="UP000050326">
    <property type="component" value="Unassembled WGS sequence"/>
</dbReference>
<dbReference type="InterPro" id="IPR036188">
    <property type="entry name" value="FAD/NAD-bd_sf"/>
</dbReference>
<organism evidence="3 4">
    <name type="scientific">Oxobacter pfennigii</name>
    <dbReference type="NCBI Taxonomy" id="36849"/>
    <lineage>
        <taxon>Bacteria</taxon>
        <taxon>Bacillati</taxon>
        <taxon>Bacillota</taxon>
        <taxon>Clostridia</taxon>
        <taxon>Eubacteriales</taxon>
        <taxon>Clostridiaceae</taxon>
        <taxon>Oxobacter</taxon>
    </lineage>
</organism>
<name>A0A0P8W2N5_9CLOT</name>
<feature type="domain" description="Amine oxidase" evidence="2">
    <location>
        <begin position="74"/>
        <end position="560"/>
    </location>
</feature>
<dbReference type="STRING" id="36849.OXPF_35340"/>
<dbReference type="InterPro" id="IPR050281">
    <property type="entry name" value="Flavin_monoamine_oxidase"/>
</dbReference>
<dbReference type="Gene3D" id="3.50.50.60">
    <property type="entry name" value="FAD/NAD(P)-binding domain"/>
    <property type="match status" value="1"/>
</dbReference>
<accession>A0A0P8W2N5</accession>
<dbReference type="GO" id="GO:0016491">
    <property type="term" value="F:oxidoreductase activity"/>
    <property type="evidence" value="ECO:0007669"/>
    <property type="project" value="UniProtKB-KW"/>
</dbReference>
<dbReference type="EC" id="1.4.3.23" evidence="3"/>
<evidence type="ECO:0000313" key="3">
    <source>
        <dbReference type="EMBL" id="KPU42772.1"/>
    </source>
</evidence>
<dbReference type="PATRIC" id="fig|36849.3.peg.3742"/>
<reference evidence="3 4" key="1">
    <citation type="submission" date="2015-09" db="EMBL/GenBank/DDBJ databases">
        <title>Genome sequence of Oxobacter pfennigii DSM 3222.</title>
        <authorList>
            <person name="Poehlein A."/>
            <person name="Bengelsdorf F.R."/>
            <person name="Schiel-Bengelsdorf B."/>
            <person name="Duerre P."/>
            <person name="Daniel R."/>
        </authorList>
    </citation>
    <scope>NUCLEOTIDE SEQUENCE [LARGE SCALE GENOMIC DNA]</scope>
    <source>
        <strain evidence="3 4">DSM 3222</strain>
    </source>
</reference>
<feature type="region of interest" description="Disordered" evidence="1">
    <location>
        <begin position="1"/>
        <end position="20"/>
    </location>
</feature>
<dbReference type="Gene3D" id="3.90.660.10">
    <property type="match status" value="1"/>
</dbReference>
<comment type="caution">
    <text evidence="3">The sequence shown here is derived from an EMBL/GenBank/DDBJ whole genome shotgun (WGS) entry which is preliminary data.</text>
</comment>
<evidence type="ECO:0000313" key="4">
    <source>
        <dbReference type="Proteomes" id="UP000050326"/>
    </source>
</evidence>
<dbReference type="Gene3D" id="1.20.1440.240">
    <property type="match status" value="1"/>
</dbReference>
<protein>
    <submittedName>
        <fullName evidence="3">Flavin-dependent L-tryptophan oxidase RebO</fullName>
        <ecNumber evidence="3">1.4.3.23</ecNumber>
    </submittedName>
</protein>
<dbReference type="PANTHER" id="PTHR10742">
    <property type="entry name" value="FLAVIN MONOAMINE OXIDASE"/>
    <property type="match status" value="1"/>
</dbReference>
<dbReference type="InterPro" id="IPR002937">
    <property type="entry name" value="Amino_oxidase"/>
</dbReference>
<keyword evidence="3" id="KW-0560">Oxidoreductase</keyword>
<dbReference type="Pfam" id="PF01593">
    <property type="entry name" value="Amino_oxidase"/>
    <property type="match status" value="1"/>
</dbReference>
<dbReference type="EMBL" id="LKET01000051">
    <property type="protein sequence ID" value="KPU42772.1"/>
    <property type="molecule type" value="Genomic_DNA"/>
</dbReference>